<dbReference type="RefSeq" id="WP_066331137.1">
    <property type="nucleotide sequence ID" value="NZ_JAXOJX010000033.1"/>
</dbReference>
<name>A0ABU5IHP8_9BURK</name>
<reference evidence="1 2" key="1">
    <citation type="submission" date="2023-11" db="EMBL/GenBank/DDBJ databases">
        <title>Draft genome of Azohydromonas lata strain H1 (DSM1123), a polyhydroxyalkanoate producer.</title>
        <authorList>
            <person name="Traversa D."/>
            <person name="D'Addabbo P."/>
            <person name="Pazzani C."/>
            <person name="Manzari C."/>
            <person name="Chiara M."/>
            <person name="Scrascia M."/>
        </authorList>
    </citation>
    <scope>NUCLEOTIDE SEQUENCE [LARGE SCALE GENOMIC DNA]</scope>
    <source>
        <strain evidence="1 2">H1</strain>
    </source>
</reference>
<organism evidence="1 2">
    <name type="scientific">Azohydromonas lata</name>
    <dbReference type="NCBI Taxonomy" id="45677"/>
    <lineage>
        <taxon>Bacteria</taxon>
        <taxon>Pseudomonadati</taxon>
        <taxon>Pseudomonadota</taxon>
        <taxon>Betaproteobacteria</taxon>
        <taxon>Burkholderiales</taxon>
        <taxon>Sphaerotilaceae</taxon>
        <taxon>Azohydromonas</taxon>
    </lineage>
</organism>
<dbReference type="Proteomes" id="UP001293718">
    <property type="component" value="Unassembled WGS sequence"/>
</dbReference>
<accession>A0ABU5IHP8</accession>
<evidence type="ECO:0008006" key="3">
    <source>
        <dbReference type="Google" id="ProtNLM"/>
    </source>
</evidence>
<evidence type="ECO:0000313" key="2">
    <source>
        <dbReference type="Proteomes" id="UP001293718"/>
    </source>
</evidence>
<comment type="caution">
    <text evidence="1">The sequence shown here is derived from an EMBL/GenBank/DDBJ whole genome shotgun (WGS) entry which is preliminary data.</text>
</comment>
<evidence type="ECO:0000313" key="1">
    <source>
        <dbReference type="EMBL" id="MDZ5458671.1"/>
    </source>
</evidence>
<protein>
    <recommendedName>
        <fullName evidence="3">Polymerase nucleotidyl transferase domain-containing protein</fullName>
    </recommendedName>
</protein>
<gene>
    <name evidence="1" type="ORF">SM757_18995</name>
</gene>
<dbReference type="EMBL" id="JAXOJX010000033">
    <property type="protein sequence ID" value="MDZ5458671.1"/>
    <property type="molecule type" value="Genomic_DNA"/>
</dbReference>
<sequence>MLLTPDQRHAIRQTVEQFTFGRGQAWLYGPCACASAKCDDVELLVDCPDPVDDPGTWEDTLRAQLVEALGPRRVEVLLQAPNLPDRPVHCVARATGQML</sequence>
<keyword evidence="2" id="KW-1185">Reference proteome</keyword>
<proteinExistence type="predicted"/>